<dbReference type="EMBL" id="JQOF01000028">
    <property type="protein sequence ID" value="KGA39683.1"/>
    <property type="molecule type" value="Genomic_DNA"/>
</dbReference>
<evidence type="ECO:0000313" key="2">
    <source>
        <dbReference type="Proteomes" id="UP000029447"/>
    </source>
</evidence>
<dbReference type="Proteomes" id="UP000029447">
    <property type="component" value="Unassembled WGS sequence"/>
</dbReference>
<dbReference type="RefSeq" id="WP_044208298.1">
    <property type="nucleotide sequence ID" value="NZ_JQOF01000028.1"/>
</dbReference>
<name>A0ABR4VK32_9GAMM</name>
<keyword evidence="2" id="KW-1185">Reference proteome</keyword>
<organism evidence="1 2">
    <name type="scientific">Pectobacterium odoriferum</name>
    <dbReference type="NCBI Taxonomy" id="78398"/>
    <lineage>
        <taxon>Bacteria</taxon>
        <taxon>Pseudomonadati</taxon>
        <taxon>Pseudomonadota</taxon>
        <taxon>Gammaproteobacteria</taxon>
        <taxon>Enterobacterales</taxon>
        <taxon>Pectobacteriaceae</taxon>
        <taxon>Pectobacterium</taxon>
    </lineage>
</organism>
<protein>
    <submittedName>
        <fullName evidence="1">Uncharacterized protein</fullName>
    </submittedName>
</protein>
<reference evidence="1 2" key="1">
    <citation type="submission" date="2014-08" db="EMBL/GenBank/DDBJ databases">
        <title>Genome sequences of NCPPB Pectobacterium isolates.</title>
        <authorList>
            <person name="Glover R.H."/>
            <person name="Sapp M."/>
            <person name="Elphinstone J."/>
        </authorList>
    </citation>
    <scope>NUCLEOTIDE SEQUENCE [LARGE SCALE GENOMIC DNA]</scope>
    <source>
        <strain evidence="1 2">NCPPB3841</strain>
    </source>
</reference>
<accession>A0ABR4VK32</accession>
<gene>
    <name evidence="1" type="ORF">KU75_21120</name>
</gene>
<proteinExistence type="predicted"/>
<comment type="caution">
    <text evidence="1">The sequence shown here is derived from an EMBL/GenBank/DDBJ whole genome shotgun (WGS) entry which is preliminary data.</text>
</comment>
<evidence type="ECO:0000313" key="1">
    <source>
        <dbReference type="EMBL" id="KGA39683.1"/>
    </source>
</evidence>
<sequence length="95" mass="10795">MGSEDVIDALIADGHQTVTLYTGWLATDDDRPVRQFFLLDERGDVVAKKLCMPGCYRWSLVLWPPATSHLTAFHEVWALDLLARDKAKTQLFLFS</sequence>
<dbReference type="GeneID" id="93388646"/>